<gene>
    <name evidence="1" type="ORF">IX53_08605</name>
</gene>
<dbReference type="KEGG" id="kpf:IX53_08605"/>
<dbReference type="EMBL" id="CP011232">
    <property type="protein sequence ID" value="AKI97861.1"/>
    <property type="molecule type" value="Genomic_DNA"/>
</dbReference>
<protein>
    <submittedName>
        <fullName evidence="1">Uncharacterized protein</fullName>
    </submittedName>
</protein>
<keyword evidence="2" id="KW-1185">Reference proteome</keyword>
<evidence type="ECO:0000313" key="1">
    <source>
        <dbReference type="EMBL" id="AKI97861.1"/>
    </source>
</evidence>
<accession>A0A0G2ZCN6</accession>
<dbReference type="PATRIC" id="fig|1330330.3.peg.1748"/>
<sequence>MENVVALEQIVNKLPGVKGAKILANEGGELKEIHILADIKKPAKQLVRDIETAIYAASGIKIDRKIVSVAQISDDEQETAETGTYEESLVDASARFNLISVETKSSSKRLTVSVNIDDDGKQLSGSSVVDINDDEKYMAAVEATVAAIRESLPSFRVEFIERLKYGLNDVILVVCSAIISGERRKEAGARLFKKDSFNDIVLVILETLNKM</sequence>
<proteinExistence type="predicted"/>
<reference evidence="1 2" key="1">
    <citation type="submission" date="2015-04" db="EMBL/GenBank/DDBJ databases">
        <title>Complete Genome Sequence of Kosmotoga pacifica SLHLJ1.</title>
        <authorList>
            <person name="Jiang L.J."/>
            <person name="Shao Z.Z."/>
            <person name="Jebbar M."/>
        </authorList>
    </citation>
    <scope>NUCLEOTIDE SEQUENCE [LARGE SCALE GENOMIC DNA]</scope>
    <source>
        <strain evidence="1 2">SLHLJ1</strain>
    </source>
</reference>
<dbReference type="AlphaFoldDB" id="A0A0G2ZCN6"/>
<dbReference type="Proteomes" id="UP000035159">
    <property type="component" value="Chromosome"/>
</dbReference>
<dbReference type="OrthoDB" id="43591at2"/>
<name>A0A0G2ZCN6_9BACT</name>
<dbReference type="STRING" id="1330330.IX53_08605"/>
<organism evidence="1 2">
    <name type="scientific">Kosmotoga pacifica</name>
    <dbReference type="NCBI Taxonomy" id="1330330"/>
    <lineage>
        <taxon>Bacteria</taxon>
        <taxon>Thermotogati</taxon>
        <taxon>Thermotogota</taxon>
        <taxon>Thermotogae</taxon>
        <taxon>Kosmotogales</taxon>
        <taxon>Kosmotogaceae</taxon>
        <taxon>Kosmotoga</taxon>
    </lineage>
</organism>
<dbReference type="RefSeq" id="WP_047754996.1">
    <property type="nucleotide sequence ID" value="NZ_CAJUHA010000005.1"/>
</dbReference>
<evidence type="ECO:0000313" key="2">
    <source>
        <dbReference type="Proteomes" id="UP000035159"/>
    </source>
</evidence>